<accession>A0A3Q2CFB4</accession>
<dbReference type="FunFam" id="3.30.1680.10:FF:000002">
    <property type="entry name" value="Integrin beta"/>
    <property type="match status" value="1"/>
</dbReference>
<evidence type="ECO:0000256" key="1">
    <source>
        <dbReference type="ARBA" id="ARBA00004251"/>
    </source>
</evidence>
<dbReference type="GO" id="GO:0016477">
    <property type="term" value="P:cell migration"/>
    <property type="evidence" value="ECO:0007669"/>
    <property type="project" value="TreeGrafter"/>
</dbReference>
<evidence type="ECO:0000313" key="18">
    <source>
        <dbReference type="Ensembl" id="ENSCVAP00000003753.1"/>
    </source>
</evidence>
<proteinExistence type="inferred from homology"/>
<comment type="subcellular location">
    <subcellularLocation>
        <location evidence="1">Cell membrane</location>
        <topology evidence="1">Single-pass type I membrane protein</topology>
    </subcellularLocation>
</comment>
<reference evidence="18" key="2">
    <citation type="submission" date="2025-09" db="UniProtKB">
        <authorList>
            <consortium name="Ensembl"/>
        </authorList>
    </citation>
    <scope>IDENTIFICATION</scope>
</reference>
<keyword evidence="12" id="KW-1133">Transmembrane helix</keyword>
<dbReference type="Pfam" id="PF17205">
    <property type="entry name" value="PSI_integrin"/>
    <property type="match status" value="1"/>
</dbReference>
<keyword evidence="6" id="KW-0479">Metal-binding</keyword>
<keyword evidence="9" id="KW-0106">Calcium</keyword>
<evidence type="ECO:0000256" key="15">
    <source>
        <dbReference type="ARBA" id="ARBA00023157"/>
    </source>
</evidence>
<sequence length="129" mass="14504">TSRQFFSLWIRFRTTSCFGSATSCEECLLINPSCAWCAQEDFGKRRSLTSRCDFKQNLQKRGCEPRFIESPRSAASVLESRPLSSKGSGAAHDVVSITPQKISLSLRRKTCIRGLLLLNPLCYKKRPAI</sequence>
<dbReference type="InterPro" id="IPR033760">
    <property type="entry name" value="Integrin_beta_N"/>
</dbReference>
<dbReference type="GO" id="GO:0007179">
    <property type="term" value="P:transforming growth factor beta receptor signaling pathway"/>
    <property type="evidence" value="ECO:0007669"/>
    <property type="project" value="TreeGrafter"/>
</dbReference>
<dbReference type="Proteomes" id="UP000265020">
    <property type="component" value="Unassembled WGS sequence"/>
</dbReference>
<keyword evidence="4" id="KW-0245">EGF-like domain</keyword>
<evidence type="ECO:0000256" key="7">
    <source>
        <dbReference type="ARBA" id="ARBA00022729"/>
    </source>
</evidence>
<evidence type="ECO:0000256" key="12">
    <source>
        <dbReference type="ARBA" id="ARBA00022989"/>
    </source>
</evidence>
<dbReference type="GO" id="GO:0098609">
    <property type="term" value="P:cell-cell adhesion"/>
    <property type="evidence" value="ECO:0007669"/>
    <property type="project" value="TreeGrafter"/>
</dbReference>
<evidence type="ECO:0000256" key="14">
    <source>
        <dbReference type="ARBA" id="ARBA00023136"/>
    </source>
</evidence>
<dbReference type="GO" id="GO:0005178">
    <property type="term" value="F:integrin binding"/>
    <property type="evidence" value="ECO:0007669"/>
    <property type="project" value="TreeGrafter"/>
</dbReference>
<evidence type="ECO:0000256" key="2">
    <source>
        <dbReference type="ARBA" id="ARBA00007449"/>
    </source>
</evidence>
<evidence type="ECO:0000259" key="17">
    <source>
        <dbReference type="SMART" id="SM00423"/>
    </source>
</evidence>
<dbReference type="GO" id="GO:0043149">
    <property type="term" value="P:stress fiber assembly"/>
    <property type="evidence" value="ECO:0007669"/>
    <property type="project" value="TreeGrafter"/>
</dbReference>
<dbReference type="GO" id="GO:0007160">
    <property type="term" value="P:cell-matrix adhesion"/>
    <property type="evidence" value="ECO:0007669"/>
    <property type="project" value="TreeGrafter"/>
</dbReference>
<organism evidence="18 19">
    <name type="scientific">Cyprinodon variegatus</name>
    <name type="common">Sheepshead minnow</name>
    <dbReference type="NCBI Taxonomy" id="28743"/>
    <lineage>
        <taxon>Eukaryota</taxon>
        <taxon>Metazoa</taxon>
        <taxon>Chordata</taxon>
        <taxon>Craniata</taxon>
        <taxon>Vertebrata</taxon>
        <taxon>Euteleostomi</taxon>
        <taxon>Actinopterygii</taxon>
        <taxon>Neopterygii</taxon>
        <taxon>Teleostei</taxon>
        <taxon>Neoteleostei</taxon>
        <taxon>Acanthomorphata</taxon>
        <taxon>Ovalentaria</taxon>
        <taxon>Atherinomorphae</taxon>
        <taxon>Cyprinodontiformes</taxon>
        <taxon>Cyprinodontidae</taxon>
        <taxon>Cyprinodon</taxon>
    </lineage>
</organism>
<dbReference type="Ensembl" id="ENSCVAT00000009516.1">
    <property type="protein sequence ID" value="ENSCVAP00000003753.1"/>
    <property type="gene ID" value="ENSCVAG00000004993.1"/>
</dbReference>
<keyword evidence="13" id="KW-0401">Integrin</keyword>
<keyword evidence="15" id="KW-1015">Disulfide bond</keyword>
<keyword evidence="10" id="KW-0460">Magnesium</keyword>
<dbReference type="GO" id="GO:0005925">
    <property type="term" value="C:focal adhesion"/>
    <property type="evidence" value="ECO:0007669"/>
    <property type="project" value="TreeGrafter"/>
</dbReference>
<evidence type="ECO:0000256" key="9">
    <source>
        <dbReference type="ARBA" id="ARBA00022837"/>
    </source>
</evidence>
<keyword evidence="7" id="KW-0732">Signal</keyword>
<evidence type="ECO:0000313" key="19">
    <source>
        <dbReference type="Proteomes" id="UP000265020"/>
    </source>
</evidence>
<dbReference type="GO" id="GO:0033627">
    <property type="term" value="P:cell adhesion mediated by integrin"/>
    <property type="evidence" value="ECO:0007669"/>
    <property type="project" value="TreeGrafter"/>
</dbReference>
<protein>
    <submittedName>
        <fullName evidence="18">Integrin, beta 5</fullName>
    </submittedName>
</protein>
<keyword evidence="14" id="KW-0472">Membrane</keyword>
<evidence type="ECO:0000256" key="10">
    <source>
        <dbReference type="ARBA" id="ARBA00022842"/>
    </source>
</evidence>
<evidence type="ECO:0000256" key="6">
    <source>
        <dbReference type="ARBA" id="ARBA00022723"/>
    </source>
</evidence>
<evidence type="ECO:0000256" key="5">
    <source>
        <dbReference type="ARBA" id="ARBA00022692"/>
    </source>
</evidence>
<dbReference type="GO" id="GO:0007229">
    <property type="term" value="P:integrin-mediated signaling pathway"/>
    <property type="evidence" value="ECO:0007669"/>
    <property type="project" value="UniProtKB-KW"/>
</dbReference>
<comment type="similarity">
    <text evidence="2">Belongs to the integrin beta chain family.</text>
</comment>
<dbReference type="GeneTree" id="ENSGT01150000286919"/>
<evidence type="ECO:0000256" key="11">
    <source>
        <dbReference type="ARBA" id="ARBA00022889"/>
    </source>
</evidence>
<dbReference type="PANTHER" id="PTHR10082:SF26">
    <property type="entry name" value="INTEGRIN BETA-5"/>
    <property type="match status" value="1"/>
</dbReference>
<keyword evidence="11" id="KW-0130">Cell adhesion</keyword>
<dbReference type="GO" id="GO:0046872">
    <property type="term" value="F:metal ion binding"/>
    <property type="evidence" value="ECO:0007669"/>
    <property type="project" value="UniProtKB-KW"/>
</dbReference>
<evidence type="ECO:0000256" key="3">
    <source>
        <dbReference type="ARBA" id="ARBA00022475"/>
    </source>
</evidence>
<keyword evidence="3" id="KW-1003">Cell membrane</keyword>
<dbReference type="Gene3D" id="3.30.1680.10">
    <property type="entry name" value="ligand-binding face of the semaphorins, domain 2"/>
    <property type="match status" value="1"/>
</dbReference>
<evidence type="ECO:0000256" key="13">
    <source>
        <dbReference type="ARBA" id="ARBA00023037"/>
    </source>
</evidence>
<evidence type="ECO:0000256" key="4">
    <source>
        <dbReference type="ARBA" id="ARBA00022536"/>
    </source>
</evidence>
<dbReference type="GO" id="GO:0009986">
    <property type="term" value="C:cell surface"/>
    <property type="evidence" value="ECO:0007669"/>
    <property type="project" value="TreeGrafter"/>
</dbReference>
<reference evidence="18" key="1">
    <citation type="submission" date="2025-08" db="UniProtKB">
        <authorList>
            <consortium name="Ensembl"/>
        </authorList>
    </citation>
    <scope>IDENTIFICATION</scope>
</reference>
<dbReference type="AlphaFoldDB" id="A0A3Q2CFB4"/>
<dbReference type="InterPro" id="IPR015812">
    <property type="entry name" value="Integrin_bsu"/>
</dbReference>
<keyword evidence="19" id="KW-1185">Reference proteome</keyword>
<evidence type="ECO:0000256" key="16">
    <source>
        <dbReference type="ARBA" id="ARBA00023180"/>
    </source>
</evidence>
<feature type="domain" description="PSI" evidence="17">
    <location>
        <begin position="16"/>
        <end position="64"/>
    </location>
</feature>
<dbReference type="SMART" id="SM00423">
    <property type="entry name" value="PSI"/>
    <property type="match status" value="1"/>
</dbReference>
<name>A0A3Q2CFB4_CYPVA</name>
<dbReference type="InterPro" id="IPR016201">
    <property type="entry name" value="PSI"/>
</dbReference>
<dbReference type="GO" id="GO:0008305">
    <property type="term" value="C:integrin complex"/>
    <property type="evidence" value="ECO:0007669"/>
    <property type="project" value="TreeGrafter"/>
</dbReference>
<evidence type="ECO:0000256" key="8">
    <source>
        <dbReference type="ARBA" id="ARBA00022737"/>
    </source>
</evidence>
<keyword evidence="16" id="KW-0325">Glycoprotein</keyword>
<dbReference type="PRINTS" id="PR01186">
    <property type="entry name" value="INTEGRINB"/>
</dbReference>
<dbReference type="PANTHER" id="PTHR10082">
    <property type="entry name" value="INTEGRIN BETA SUBUNIT"/>
    <property type="match status" value="1"/>
</dbReference>
<keyword evidence="5" id="KW-0812">Transmembrane</keyword>
<dbReference type="SUPFAM" id="SSF103575">
    <property type="entry name" value="Plexin repeat"/>
    <property type="match status" value="1"/>
</dbReference>
<keyword evidence="8" id="KW-0677">Repeat</keyword>